<evidence type="ECO:0000313" key="2">
    <source>
        <dbReference type="EMBL" id="CAE8639981.1"/>
    </source>
</evidence>
<feature type="non-terminal residue" evidence="2">
    <location>
        <position position="1"/>
    </location>
</feature>
<reference evidence="2" key="1">
    <citation type="submission" date="2021-02" db="EMBL/GenBank/DDBJ databases">
        <authorList>
            <person name="Dougan E. K."/>
            <person name="Rhodes N."/>
            <person name="Thang M."/>
            <person name="Chan C."/>
        </authorList>
    </citation>
    <scope>NUCLEOTIDE SEQUENCE</scope>
</reference>
<name>A0A813HRE2_POLGL</name>
<proteinExistence type="predicted"/>
<dbReference type="AlphaFoldDB" id="A0A813HRE2"/>
<organism evidence="2 3">
    <name type="scientific">Polarella glacialis</name>
    <name type="common">Dinoflagellate</name>
    <dbReference type="NCBI Taxonomy" id="89957"/>
    <lineage>
        <taxon>Eukaryota</taxon>
        <taxon>Sar</taxon>
        <taxon>Alveolata</taxon>
        <taxon>Dinophyceae</taxon>
        <taxon>Suessiales</taxon>
        <taxon>Suessiaceae</taxon>
        <taxon>Polarella</taxon>
    </lineage>
</organism>
<evidence type="ECO:0000313" key="3">
    <source>
        <dbReference type="Proteomes" id="UP000654075"/>
    </source>
</evidence>
<comment type="caution">
    <text evidence="2">The sequence shown here is derived from an EMBL/GenBank/DDBJ whole genome shotgun (WGS) entry which is preliminary data.</text>
</comment>
<protein>
    <submittedName>
        <fullName evidence="2">Uncharacterized protein</fullName>
    </submittedName>
</protein>
<keyword evidence="3" id="KW-1185">Reference proteome</keyword>
<gene>
    <name evidence="2" type="ORF">PGLA1383_LOCUS54954</name>
</gene>
<accession>A0A813HRE2</accession>
<dbReference type="EMBL" id="CAJNNV010032436">
    <property type="protein sequence ID" value="CAE8639981.1"/>
    <property type="molecule type" value="Genomic_DNA"/>
</dbReference>
<evidence type="ECO:0000256" key="1">
    <source>
        <dbReference type="SAM" id="MobiDB-lite"/>
    </source>
</evidence>
<feature type="region of interest" description="Disordered" evidence="1">
    <location>
        <begin position="161"/>
        <end position="181"/>
    </location>
</feature>
<dbReference type="OrthoDB" id="444080at2759"/>
<sequence length="181" mass="19828">CRFCGSGDFPACPKSFDCADGLLHKGLWSEDQRNWCCKHYSMGCPAPHECLKDIETWKDSWSEQKKSWCCNYQSVGCPNECSKMDPLDWSENHHFWCGTFGKTTDAFVLKYESSPAGSAEPAQALPANLSGPAKALGFLAVAGLTAMGAVSVSRVRRRSEEHVNRGLLGSPSDSETEVTVL</sequence>
<dbReference type="Proteomes" id="UP000654075">
    <property type="component" value="Unassembled WGS sequence"/>
</dbReference>